<dbReference type="GO" id="GO:0042744">
    <property type="term" value="P:hydrogen peroxide catabolic process"/>
    <property type="evidence" value="ECO:0007669"/>
    <property type="project" value="UniProtKB-KW"/>
</dbReference>
<dbReference type="Pfam" id="PF00141">
    <property type="entry name" value="peroxidase"/>
    <property type="match status" value="1"/>
</dbReference>
<dbReference type="Gene3D" id="1.10.520.10">
    <property type="match status" value="1"/>
</dbReference>
<dbReference type="AlphaFoldDB" id="T0Z7Q8"/>
<comment type="cofactor">
    <cofactor evidence="1">
        <name>heme b</name>
        <dbReference type="ChEBI" id="CHEBI:60344"/>
    </cofactor>
</comment>
<sequence>MTKLEQIQTSFNAGRSDGKKVSLADLIVLGGNAAIERAAAATGHKVNVPFSPGRTDATQDQTDVESFGYLEPAADGFRNYLKARFTVPAEELLIDKAQLLNLTPPEMTVLIGGLRVLDV</sequence>
<dbReference type="SUPFAM" id="SSF48113">
    <property type="entry name" value="Heme-dependent peroxidases"/>
    <property type="match status" value="1"/>
</dbReference>
<gene>
    <name evidence="10" type="ORF">B1A_16566</name>
</gene>
<protein>
    <submittedName>
        <fullName evidence="10">Heme peroxidase, plant/fungal/bacterial</fullName>
        <ecNumber evidence="10">1.11.1.-</ecNumber>
    </submittedName>
</protein>
<dbReference type="EC" id="1.11.1.-" evidence="10"/>
<dbReference type="GO" id="GO:0020037">
    <property type="term" value="F:heme binding"/>
    <property type="evidence" value="ECO:0007669"/>
    <property type="project" value="InterPro"/>
</dbReference>
<dbReference type="GO" id="GO:0004096">
    <property type="term" value="F:catalase activity"/>
    <property type="evidence" value="ECO:0007669"/>
    <property type="project" value="InterPro"/>
</dbReference>
<evidence type="ECO:0000313" key="10">
    <source>
        <dbReference type="EMBL" id="EQD40147.1"/>
    </source>
</evidence>
<evidence type="ECO:0000256" key="4">
    <source>
        <dbReference type="ARBA" id="ARBA00022723"/>
    </source>
</evidence>
<keyword evidence="5 10" id="KW-0560">Oxidoreductase</keyword>
<dbReference type="InterPro" id="IPR010255">
    <property type="entry name" value="Haem_peroxidase_sf"/>
</dbReference>
<evidence type="ECO:0000256" key="2">
    <source>
        <dbReference type="ARBA" id="ARBA00022559"/>
    </source>
</evidence>
<keyword evidence="7" id="KW-0376">Hydrogen peroxide</keyword>
<evidence type="ECO:0000256" key="7">
    <source>
        <dbReference type="ARBA" id="ARBA00023324"/>
    </source>
</evidence>
<keyword evidence="2 10" id="KW-0575">Peroxidase</keyword>
<dbReference type="GO" id="GO:0046872">
    <property type="term" value="F:metal ion binding"/>
    <property type="evidence" value="ECO:0007669"/>
    <property type="project" value="UniProtKB-KW"/>
</dbReference>
<organism evidence="10">
    <name type="scientific">mine drainage metagenome</name>
    <dbReference type="NCBI Taxonomy" id="410659"/>
    <lineage>
        <taxon>unclassified sequences</taxon>
        <taxon>metagenomes</taxon>
        <taxon>ecological metagenomes</taxon>
    </lineage>
</organism>
<keyword evidence="6" id="KW-0408">Iron</keyword>
<dbReference type="EMBL" id="AUZX01012177">
    <property type="protein sequence ID" value="EQD40147.1"/>
    <property type="molecule type" value="Genomic_DNA"/>
</dbReference>
<reference evidence="10" key="2">
    <citation type="journal article" date="2014" name="ISME J.">
        <title>Microbial stratification in low pH oxic and suboxic macroscopic growths along an acid mine drainage.</title>
        <authorList>
            <person name="Mendez-Garcia C."/>
            <person name="Mesa V."/>
            <person name="Sprenger R.R."/>
            <person name="Richter M."/>
            <person name="Diez M.S."/>
            <person name="Solano J."/>
            <person name="Bargiela R."/>
            <person name="Golyshina O.V."/>
            <person name="Manteca A."/>
            <person name="Ramos J.L."/>
            <person name="Gallego J.R."/>
            <person name="Llorente I."/>
            <person name="Martins Dos Santos V.A."/>
            <person name="Jensen O.N."/>
            <person name="Pelaez A.I."/>
            <person name="Sanchez J."/>
            <person name="Ferrer M."/>
        </authorList>
    </citation>
    <scope>NUCLEOTIDE SEQUENCE</scope>
</reference>
<dbReference type="InterPro" id="IPR000763">
    <property type="entry name" value="Catalase_peroxidase"/>
</dbReference>
<dbReference type="Gene3D" id="1.10.420.10">
    <property type="entry name" value="Peroxidase, domain 2"/>
    <property type="match status" value="1"/>
</dbReference>
<feature type="domain" description="Plant heme peroxidase family profile" evidence="9">
    <location>
        <begin position="4"/>
        <end position="116"/>
    </location>
</feature>
<evidence type="ECO:0000256" key="5">
    <source>
        <dbReference type="ARBA" id="ARBA00023002"/>
    </source>
</evidence>
<evidence type="ECO:0000256" key="1">
    <source>
        <dbReference type="ARBA" id="ARBA00001970"/>
    </source>
</evidence>
<proteinExistence type="predicted"/>
<dbReference type="GO" id="GO:0005829">
    <property type="term" value="C:cytosol"/>
    <property type="evidence" value="ECO:0007669"/>
    <property type="project" value="TreeGrafter"/>
</dbReference>
<comment type="catalytic activity">
    <reaction evidence="8">
        <text>2 H2O2 = O2 + 2 H2O</text>
        <dbReference type="Rhea" id="RHEA:20309"/>
        <dbReference type="ChEBI" id="CHEBI:15377"/>
        <dbReference type="ChEBI" id="CHEBI:15379"/>
        <dbReference type="ChEBI" id="CHEBI:16240"/>
        <dbReference type="EC" id="1.11.1.21"/>
    </reaction>
</comment>
<reference evidence="10" key="1">
    <citation type="submission" date="2013-08" db="EMBL/GenBank/DDBJ databases">
        <authorList>
            <person name="Mendez C."/>
            <person name="Richter M."/>
            <person name="Ferrer M."/>
            <person name="Sanchez J."/>
        </authorList>
    </citation>
    <scope>NUCLEOTIDE SEQUENCE</scope>
</reference>
<accession>T0Z7Q8</accession>
<feature type="non-terminal residue" evidence="10">
    <location>
        <position position="119"/>
    </location>
</feature>
<evidence type="ECO:0000256" key="6">
    <source>
        <dbReference type="ARBA" id="ARBA00023004"/>
    </source>
</evidence>
<keyword evidence="3" id="KW-0349">Heme</keyword>
<dbReference type="GO" id="GO:0070301">
    <property type="term" value="P:cellular response to hydrogen peroxide"/>
    <property type="evidence" value="ECO:0007669"/>
    <property type="project" value="TreeGrafter"/>
</dbReference>
<evidence type="ECO:0000256" key="8">
    <source>
        <dbReference type="ARBA" id="ARBA00049145"/>
    </source>
</evidence>
<name>T0Z7Q8_9ZZZZ</name>
<comment type="caution">
    <text evidence="10">The sequence shown here is derived from an EMBL/GenBank/DDBJ whole genome shotgun (WGS) entry which is preliminary data.</text>
</comment>
<evidence type="ECO:0000259" key="9">
    <source>
        <dbReference type="Pfam" id="PF00141"/>
    </source>
</evidence>
<dbReference type="PANTHER" id="PTHR30555">
    <property type="entry name" value="HYDROPEROXIDASE I, BIFUNCTIONAL CATALASE-PEROXIDASE"/>
    <property type="match status" value="1"/>
</dbReference>
<evidence type="ECO:0000256" key="3">
    <source>
        <dbReference type="ARBA" id="ARBA00022617"/>
    </source>
</evidence>
<dbReference type="InterPro" id="IPR002016">
    <property type="entry name" value="Haem_peroxidase"/>
</dbReference>
<keyword evidence="4" id="KW-0479">Metal-binding</keyword>
<dbReference type="PANTHER" id="PTHR30555:SF0">
    <property type="entry name" value="CATALASE-PEROXIDASE"/>
    <property type="match status" value="1"/>
</dbReference>